<dbReference type="InterPro" id="IPR006652">
    <property type="entry name" value="Kelch_1"/>
</dbReference>
<organism evidence="3 4">
    <name type="scientific">Pisum sativum</name>
    <name type="common">Garden pea</name>
    <name type="synonym">Lathyrus oleraceus</name>
    <dbReference type="NCBI Taxonomy" id="3888"/>
    <lineage>
        <taxon>Eukaryota</taxon>
        <taxon>Viridiplantae</taxon>
        <taxon>Streptophyta</taxon>
        <taxon>Embryophyta</taxon>
        <taxon>Tracheophyta</taxon>
        <taxon>Spermatophyta</taxon>
        <taxon>Magnoliopsida</taxon>
        <taxon>eudicotyledons</taxon>
        <taxon>Gunneridae</taxon>
        <taxon>Pentapetalae</taxon>
        <taxon>rosids</taxon>
        <taxon>fabids</taxon>
        <taxon>Fabales</taxon>
        <taxon>Fabaceae</taxon>
        <taxon>Papilionoideae</taxon>
        <taxon>50 kb inversion clade</taxon>
        <taxon>NPAAA clade</taxon>
        <taxon>Hologalegina</taxon>
        <taxon>IRL clade</taxon>
        <taxon>Fabeae</taxon>
        <taxon>Lathyrus</taxon>
    </lineage>
</organism>
<dbReference type="EMBL" id="JAMSHJ010000007">
    <property type="protein sequence ID" value="KAI5391715.1"/>
    <property type="molecule type" value="Genomic_DNA"/>
</dbReference>
<evidence type="ECO:0000313" key="3">
    <source>
        <dbReference type="EMBL" id="KAI5391715.1"/>
    </source>
</evidence>
<dbReference type="Gramene" id="Psat07G0650100-T1">
    <property type="protein sequence ID" value="KAI5391715.1"/>
    <property type="gene ID" value="KIW84_076501"/>
</dbReference>
<keyword evidence="2" id="KW-0677">Repeat</keyword>
<comment type="caution">
    <text evidence="3">The sequence shown here is derived from an EMBL/GenBank/DDBJ whole genome shotgun (WGS) entry which is preliminary data.</text>
</comment>
<evidence type="ECO:0000313" key="4">
    <source>
        <dbReference type="Proteomes" id="UP001058974"/>
    </source>
</evidence>
<dbReference type="InterPro" id="IPR015915">
    <property type="entry name" value="Kelch-typ_b-propeller"/>
</dbReference>
<protein>
    <submittedName>
        <fullName evidence="3">Uncharacterized protein</fullName>
    </submittedName>
</protein>
<proteinExistence type="predicted"/>
<dbReference type="Gene3D" id="2.120.10.80">
    <property type="entry name" value="Kelch-type beta propeller"/>
    <property type="match status" value="1"/>
</dbReference>
<dbReference type="AlphaFoldDB" id="A0A9D5A3J6"/>
<dbReference type="Pfam" id="PF01344">
    <property type="entry name" value="Kelch_1"/>
    <property type="match status" value="1"/>
</dbReference>
<keyword evidence="1" id="KW-0880">Kelch repeat</keyword>
<sequence length="104" mass="11622">MNKARKMCPGVFMDGNFYVVGGIAVDKITQLTRGEEFNMTTKEWCEIPNMFSMRNEVLETPPPSGSPPLVVVVNNILYAADYSQQEVKKYVKGNISWVTIGGFP</sequence>
<dbReference type="SUPFAM" id="SSF117281">
    <property type="entry name" value="Kelch motif"/>
    <property type="match status" value="1"/>
</dbReference>
<dbReference type="InterPro" id="IPR052439">
    <property type="entry name" value="F-box/Kelch-repeat"/>
</dbReference>
<evidence type="ECO:0000256" key="1">
    <source>
        <dbReference type="ARBA" id="ARBA00022441"/>
    </source>
</evidence>
<dbReference type="PANTHER" id="PTHR46122:SF9">
    <property type="entry name" value="F-BOX_KELCH-REPEAT PROTEIN"/>
    <property type="match status" value="1"/>
</dbReference>
<name>A0A9D5A3J6_PEA</name>
<evidence type="ECO:0000256" key="2">
    <source>
        <dbReference type="ARBA" id="ARBA00022737"/>
    </source>
</evidence>
<dbReference type="PANTHER" id="PTHR46122">
    <property type="entry name" value="GALACTOSE OXIDASE/KELCH REPEAT PROTEIN-RELATED"/>
    <property type="match status" value="1"/>
</dbReference>
<gene>
    <name evidence="3" type="ORF">KIW84_076501</name>
</gene>
<reference evidence="3 4" key="1">
    <citation type="journal article" date="2022" name="Nat. Genet.">
        <title>Improved pea reference genome and pan-genome highlight genomic features and evolutionary characteristics.</title>
        <authorList>
            <person name="Yang T."/>
            <person name="Liu R."/>
            <person name="Luo Y."/>
            <person name="Hu S."/>
            <person name="Wang D."/>
            <person name="Wang C."/>
            <person name="Pandey M.K."/>
            <person name="Ge S."/>
            <person name="Xu Q."/>
            <person name="Li N."/>
            <person name="Li G."/>
            <person name="Huang Y."/>
            <person name="Saxena R.K."/>
            <person name="Ji Y."/>
            <person name="Li M."/>
            <person name="Yan X."/>
            <person name="He Y."/>
            <person name="Liu Y."/>
            <person name="Wang X."/>
            <person name="Xiang C."/>
            <person name="Varshney R.K."/>
            <person name="Ding H."/>
            <person name="Gao S."/>
            <person name="Zong X."/>
        </authorList>
    </citation>
    <scope>NUCLEOTIDE SEQUENCE [LARGE SCALE GENOMIC DNA]</scope>
    <source>
        <strain evidence="3 4">cv. Zhongwan 6</strain>
    </source>
</reference>
<dbReference type="GO" id="GO:0005634">
    <property type="term" value="C:nucleus"/>
    <property type="evidence" value="ECO:0007669"/>
    <property type="project" value="TreeGrafter"/>
</dbReference>
<dbReference type="Proteomes" id="UP001058974">
    <property type="component" value="Chromosome 7"/>
</dbReference>
<accession>A0A9D5A3J6</accession>
<keyword evidence="4" id="KW-1185">Reference proteome</keyword>